<organism evidence="8 9">
    <name type="scientific">Papaver nudicaule</name>
    <name type="common">Iceland poppy</name>
    <dbReference type="NCBI Taxonomy" id="74823"/>
    <lineage>
        <taxon>Eukaryota</taxon>
        <taxon>Viridiplantae</taxon>
        <taxon>Streptophyta</taxon>
        <taxon>Embryophyta</taxon>
        <taxon>Tracheophyta</taxon>
        <taxon>Spermatophyta</taxon>
        <taxon>Magnoliopsida</taxon>
        <taxon>Ranunculales</taxon>
        <taxon>Papaveraceae</taxon>
        <taxon>Papaveroideae</taxon>
        <taxon>Papaver</taxon>
    </lineage>
</organism>
<name>A0AA41VD07_PAPNU</name>
<dbReference type="CDD" id="cd10017">
    <property type="entry name" value="B3_DNA"/>
    <property type="match status" value="1"/>
</dbReference>
<evidence type="ECO:0000259" key="7">
    <source>
        <dbReference type="PROSITE" id="PS50863"/>
    </source>
</evidence>
<dbReference type="Pfam" id="PF02362">
    <property type="entry name" value="B3"/>
    <property type="match status" value="1"/>
</dbReference>
<evidence type="ECO:0000256" key="5">
    <source>
        <dbReference type="ARBA" id="ARBA00023242"/>
    </source>
</evidence>
<evidence type="ECO:0000256" key="1">
    <source>
        <dbReference type="ARBA" id="ARBA00004123"/>
    </source>
</evidence>
<dbReference type="SMART" id="SM01019">
    <property type="entry name" value="B3"/>
    <property type="match status" value="1"/>
</dbReference>
<dbReference type="SUPFAM" id="SSF101936">
    <property type="entry name" value="DNA-binding pseudobarrel domain"/>
    <property type="match status" value="1"/>
</dbReference>
<dbReference type="GO" id="GO:0003677">
    <property type="term" value="F:DNA binding"/>
    <property type="evidence" value="ECO:0007669"/>
    <property type="project" value="UniProtKB-KW"/>
</dbReference>
<keyword evidence="9" id="KW-1185">Reference proteome</keyword>
<dbReference type="PANTHER" id="PTHR31391:SF4">
    <property type="entry name" value="B3 DOMAIN-CONTAINING PROTEIN OS03G0184500"/>
    <property type="match status" value="1"/>
</dbReference>
<feature type="region of interest" description="Disordered" evidence="6">
    <location>
        <begin position="43"/>
        <end position="78"/>
    </location>
</feature>
<dbReference type="AlphaFoldDB" id="A0AA41VD07"/>
<evidence type="ECO:0000313" key="8">
    <source>
        <dbReference type="EMBL" id="MCL7038991.1"/>
    </source>
</evidence>
<dbReference type="Proteomes" id="UP001177140">
    <property type="component" value="Unassembled WGS sequence"/>
</dbReference>
<keyword evidence="5" id="KW-0539">Nucleus</keyword>
<feature type="compositionally biased region" description="Basic residues" evidence="6">
    <location>
        <begin position="43"/>
        <end position="53"/>
    </location>
</feature>
<evidence type="ECO:0000256" key="2">
    <source>
        <dbReference type="ARBA" id="ARBA00023015"/>
    </source>
</evidence>
<evidence type="ECO:0000256" key="3">
    <source>
        <dbReference type="ARBA" id="ARBA00023125"/>
    </source>
</evidence>
<dbReference type="PROSITE" id="PS50863">
    <property type="entry name" value="B3"/>
    <property type="match status" value="1"/>
</dbReference>
<dbReference type="PANTHER" id="PTHR31391">
    <property type="entry name" value="B3 DOMAIN-CONTAINING PROTEIN OS11G0197600-RELATED"/>
    <property type="match status" value="1"/>
</dbReference>
<accession>A0AA41VD07</accession>
<feature type="domain" description="TF-B3" evidence="7">
    <location>
        <begin position="242"/>
        <end position="334"/>
    </location>
</feature>
<evidence type="ECO:0000256" key="6">
    <source>
        <dbReference type="SAM" id="MobiDB-lite"/>
    </source>
</evidence>
<keyword evidence="2" id="KW-0805">Transcription regulation</keyword>
<dbReference type="GO" id="GO:0005634">
    <property type="term" value="C:nucleus"/>
    <property type="evidence" value="ECO:0007669"/>
    <property type="project" value="UniProtKB-SubCell"/>
</dbReference>
<protein>
    <recommendedName>
        <fullName evidence="7">TF-B3 domain-containing protein</fullName>
    </recommendedName>
</protein>
<dbReference type="InterPro" id="IPR044837">
    <property type="entry name" value="REM16-like"/>
</dbReference>
<sequence length="344" mass="39364">MAKDLNWYEEARKQRIEDNKRRFQQLGVKKMANSLSDVIKKKNKTPWRNRAKVKSNATSTSPDVVRRSSRPRNKVSYSEGIGTTNCKTSYIARVATEAERSDALKRAESFQSCLLSGKPSFVKSIFSSNWPIFLGRREYLLYFFVSALSNLHVSHLYGNEKVFSNILNYFIKTMFLLFIIRETHGWEVHIFKMSNDIGEVQVDVLKNGLCSYIARFVTKAERSDALERAESFQSGLLSGKPSFVKSMSASNVSKFMLNIPPEFCDKHLPKETKWRIVLEDEEGLLYETNYNGTSGRISTGWKAFCMDHKLGNGDALVIELIEPTRFKVHIFRVPNDIGEGQVLI</sequence>
<evidence type="ECO:0000313" key="9">
    <source>
        <dbReference type="Proteomes" id="UP001177140"/>
    </source>
</evidence>
<proteinExistence type="predicted"/>
<reference evidence="8" key="1">
    <citation type="submission" date="2022-03" db="EMBL/GenBank/DDBJ databases">
        <title>A functionally conserved STORR gene fusion in Papaver species that diverged 16.8 million years ago.</title>
        <authorList>
            <person name="Catania T."/>
        </authorList>
    </citation>
    <scope>NUCLEOTIDE SEQUENCE</scope>
    <source>
        <strain evidence="8">S-191538</strain>
    </source>
</reference>
<dbReference type="InterPro" id="IPR003340">
    <property type="entry name" value="B3_DNA-bd"/>
</dbReference>
<keyword evidence="3" id="KW-0238">DNA-binding</keyword>
<dbReference type="EMBL" id="JAJJMA010196455">
    <property type="protein sequence ID" value="MCL7038991.1"/>
    <property type="molecule type" value="Genomic_DNA"/>
</dbReference>
<gene>
    <name evidence="8" type="ORF">MKW94_016238</name>
</gene>
<dbReference type="Gene3D" id="2.40.330.10">
    <property type="entry name" value="DNA-binding pseudobarrel domain"/>
    <property type="match status" value="1"/>
</dbReference>
<evidence type="ECO:0000256" key="4">
    <source>
        <dbReference type="ARBA" id="ARBA00023163"/>
    </source>
</evidence>
<comment type="subcellular location">
    <subcellularLocation>
        <location evidence="1">Nucleus</location>
    </subcellularLocation>
</comment>
<comment type="caution">
    <text evidence="8">The sequence shown here is derived from an EMBL/GenBank/DDBJ whole genome shotgun (WGS) entry which is preliminary data.</text>
</comment>
<keyword evidence="4" id="KW-0804">Transcription</keyword>
<dbReference type="InterPro" id="IPR015300">
    <property type="entry name" value="DNA-bd_pseudobarrel_sf"/>
</dbReference>